<dbReference type="Proteomes" id="UP000053573">
    <property type="component" value="Unassembled WGS sequence"/>
</dbReference>
<feature type="compositionally biased region" description="Basic and acidic residues" evidence="1">
    <location>
        <begin position="55"/>
        <end position="64"/>
    </location>
</feature>
<feature type="compositionally biased region" description="Polar residues" evidence="1">
    <location>
        <begin position="124"/>
        <end position="134"/>
    </location>
</feature>
<protein>
    <submittedName>
        <fullName evidence="2">Uncharacterized protein</fullName>
    </submittedName>
</protein>
<keyword evidence="3" id="KW-1185">Reference proteome</keyword>
<evidence type="ECO:0000256" key="1">
    <source>
        <dbReference type="SAM" id="MobiDB-lite"/>
    </source>
</evidence>
<evidence type="ECO:0000313" key="2">
    <source>
        <dbReference type="EMBL" id="KLJ07312.1"/>
    </source>
</evidence>
<proteinExistence type="predicted"/>
<feature type="region of interest" description="Disordered" evidence="1">
    <location>
        <begin position="96"/>
        <end position="134"/>
    </location>
</feature>
<feature type="region of interest" description="Disordered" evidence="1">
    <location>
        <begin position="17"/>
        <end position="68"/>
    </location>
</feature>
<feature type="compositionally biased region" description="Low complexity" evidence="1">
    <location>
        <begin position="18"/>
        <end position="33"/>
    </location>
</feature>
<organism evidence="2 3">
    <name type="scientific">Blastomyces silverae</name>
    <dbReference type="NCBI Taxonomy" id="2060906"/>
    <lineage>
        <taxon>Eukaryota</taxon>
        <taxon>Fungi</taxon>
        <taxon>Dikarya</taxon>
        <taxon>Ascomycota</taxon>
        <taxon>Pezizomycotina</taxon>
        <taxon>Eurotiomycetes</taxon>
        <taxon>Eurotiomycetidae</taxon>
        <taxon>Onygenales</taxon>
        <taxon>Ajellomycetaceae</taxon>
        <taxon>Blastomyces</taxon>
    </lineage>
</organism>
<reference evidence="3" key="1">
    <citation type="journal article" date="2015" name="PLoS Genet.">
        <title>The dynamic genome and transcriptome of the human fungal pathogen Blastomyces and close relative Emmonsia.</title>
        <authorList>
            <person name="Munoz J.F."/>
            <person name="Gauthier G.M."/>
            <person name="Desjardins C.A."/>
            <person name="Gallo J.E."/>
            <person name="Holder J."/>
            <person name="Sullivan T.D."/>
            <person name="Marty A.J."/>
            <person name="Carmen J.C."/>
            <person name="Chen Z."/>
            <person name="Ding L."/>
            <person name="Gujja S."/>
            <person name="Magrini V."/>
            <person name="Misas E."/>
            <person name="Mitreva M."/>
            <person name="Priest M."/>
            <person name="Saif S."/>
            <person name="Whiston E.A."/>
            <person name="Young S."/>
            <person name="Zeng Q."/>
            <person name="Goldman W.E."/>
            <person name="Mardis E.R."/>
            <person name="Taylor J.W."/>
            <person name="McEwen J.G."/>
            <person name="Clay O.K."/>
            <person name="Klein B.S."/>
            <person name="Cuomo C.A."/>
        </authorList>
    </citation>
    <scope>NUCLEOTIDE SEQUENCE [LARGE SCALE GENOMIC DNA]</scope>
    <source>
        <strain evidence="3">UAMH 139</strain>
    </source>
</reference>
<dbReference type="AlphaFoldDB" id="A0A0H1B8L1"/>
<name>A0A0H1B8L1_9EURO</name>
<accession>A0A0H1B8L1</accession>
<sequence>MISPFEVCLPPTKRFRGRFSTSTVSSSRPTSPFEKVRSTSPIDDSSIISAANGMSDKKTRIERRSAKRQRRAAVQCALSNIRCSAPSTLRRLRSSLRPRAVGMSLSDPRRTGSTISPPPGRSPMASTNTLTSLS</sequence>
<gene>
    <name evidence="2" type="ORF">EMPG_17201</name>
</gene>
<evidence type="ECO:0000313" key="3">
    <source>
        <dbReference type="Proteomes" id="UP000053573"/>
    </source>
</evidence>
<dbReference type="EMBL" id="LDEV01002850">
    <property type="protein sequence ID" value="KLJ07312.1"/>
    <property type="molecule type" value="Genomic_DNA"/>
</dbReference>
<comment type="caution">
    <text evidence="2">The sequence shown here is derived from an EMBL/GenBank/DDBJ whole genome shotgun (WGS) entry which is preliminary data.</text>
</comment>
<feature type="compositionally biased region" description="Low complexity" evidence="1">
    <location>
        <begin position="42"/>
        <end position="51"/>
    </location>
</feature>